<dbReference type="GO" id="GO:0030951">
    <property type="term" value="P:establishment or maintenance of microtubule cytoskeleton polarity"/>
    <property type="evidence" value="ECO:0007669"/>
    <property type="project" value="InterPro"/>
</dbReference>
<evidence type="ECO:0000256" key="5">
    <source>
        <dbReference type="ARBA" id="ARBA00025722"/>
    </source>
</evidence>
<comment type="caution">
    <text evidence="8">The sequence shown here is derived from an EMBL/GenBank/DDBJ whole genome shotgun (WGS) entry which is preliminary data.</text>
</comment>
<dbReference type="EMBL" id="CAJOBJ010009219">
    <property type="protein sequence ID" value="CAF4132660.1"/>
    <property type="molecule type" value="Genomic_DNA"/>
</dbReference>
<dbReference type="InterPro" id="IPR034085">
    <property type="entry name" value="TOG"/>
</dbReference>
<gene>
    <name evidence="8" type="ORF">GIL414_LOCUS18607</name>
</gene>
<evidence type="ECO:0000256" key="1">
    <source>
        <dbReference type="ARBA" id="ARBA00004245"/>
    </source>
</evidence>
<evidence type="ECO:0000256" key="4">
    <source>
        <dbReference type="ARBA" id="ARBA00023212"/>
    </source>
</evidence>
<feature type="domain" description="TOG" evidence="7">
    <location>
        <begin position="1"/>
        <end position="236"/>
    </location>
</feature>
<dbReference type="InterPro" id="IPR048491">
    <property type="entry name" value="XMAP215_CLASP_TOG"/>
</dbReference>
<dbReference type="GO" id="GO:0005856">
    <property type="term" value="C:cytoskeleton"/>
    <property type="evidence" value="ECO:0007669"/>
    <property type="project" value="UniProtKB-SubCell"/>
</dbReference>
<evidence type="ECO:0000313" key="9">
    <source>
        <dbReference type="Proteomes" id="UP000681720"/>
    </source>
</evidence>
<dbReference type="AlphaFoldDB" id="A0A8S2QXE1"/>
<dbReference type="InterPro" id="IPR021133">
    <property type="entry name" value="HEAT_type_2"/>
</dbReference>
<evidence type="ECO:0000259" key="7">
    <source>
        <dbReference type="SMART" id="SM01349"/>
    </source>
</evidence>
<proteinExistence type="inferred from homology"/>
<dbReference type="InterPro" id="IPR011989">
    <property type="entry name" value="ARM-like"/>
</dbReference>
<evidence type="ECO:0000256" key="2">
    <source>
        <dbReference type="ARBA" id="ARBA00022490"/>
    </source>
</evidence>
<evidence type="ECO:0000256" key="6">
    <source>
        <dbReference type="PROSITE-ProRule" id="PRU00103"/>
    </source>
</evidence>
<reference evidence="8" key="1">
    <citation type="submission" date="2021-02" db="EMBL/GenBank/DDBJ databases">
        <authorList>
            <person name="Nowell W R."/>
        </authorList>
    </citation>
    <scope>NUCLEOTIDE SEQUENCE</scope>
</reference>
<dbReference type="Proteomes" id="UP000681720">
    <property type="component" value="Unassembled WGS sequence"/>
</dbReference>
<dbReference type="SMART" id="SM01349">
    <property type="entry name" value="TOG"/>
    <property type="match status" value="1"/>
</dbReference>
<keyword evidence="3" id="KW-0677">Repeat</keyword>
<dbReference type="Gene3D" id="1.25.10.10">
    <property type="entry name" value="Leucine-rich Repeat Variant"/>
    <property type="match status" value="1"/>
</dbReference>
<feature type="non-terminal residue" evidence="8">
    <location>
        <position position="1"/>
    </location>
</feature>
<sequence length="246" mass="27841">MAGASSTSQHKYLDDFYQSVLSKEPAVRLECFPSLENYLSDVNTSLECGDLTGFIDGLYRWIEGSNARIAGNGLRILELFLDRLDSNEFASYLDKVVSITVDRLGDAKDQVRETASNLLMKLMVTYAPQRIWDLIQALSFDHKQYRVKDESQRLLIRSLNEFGSSTIQLNKLVPLICKLISDSNGTVRQQAMDTLVEIYRHVGEKVRSDIAKRDIPEAKLKQLYEKFDDVLASGRMITKAADSTDD</sequence>
<dbReference type="SUPFAM" id="SSF48371">
    <property type="entry name" value="ARM repeat"/>
    <property type="match status" value="1"/>
</dbReference>
<dbReference type="Pfam" id="PF21041">
    <property type="entry name" value="XMAP215_CLASP_TOG"/>
    <property type="match status" value="1"/>
</dbReference>
<dbReference type="PANTHER" id="PTHR12609">
    <property type="entry name" value="MICROTUBULE ASSOCIATED PROTEIN XMAP215"/>
    <property type="match status" value="1"/>
</dbReference>
<dbReference type="GO" id="GO:0046785">
    <property type="term" value="P:microtubule polymerization"/>
    <property type="evidence" value="ECO:0007669"/>
    <property type="project" value="InterPro"/>
</dbReference>
<dbReference type="InterPro" id="IPR045110">
    <property type="entry name" value="XMAP215"/>
</dbReference>
<dbReference type="InterPro" id="IPR016024">
    <property type="entry name" value="ARM-type_fold"/>
</dbReference>
<name>A0A8S2QXE1_9BILA</name>
<dbReference type="GO" id="GO:0007051">
    <property type="term" value="P:spindle organization"/>
    <property type="evidence" value="ECO:0007669"/>
    <property type="project" value="InterPro"/>
</dbReference>
<feature type="repeat" description="HEAT" evidence="6">
    <location>
        <begin position="172"/>
        <end position="209"/>
    </location>
</feature>
<accession>A0A8S2QXE1</accession>
<organism evidence="8 9">
    <name type="scientific">Rotaria magnacalcarata</name>
    <dbReference type="NCBI Taxonomy" id="392030"/>
    <lineage>
        <taxon>Eukaryota</taxon>
        <taxon>Metazoa</taxon>
        <taxon>Spiralia</taxon>
        <taxon>Gnathifera</taxon>
        <taxon>Rotifera</taxon>
        <taxon>Eurotatoria</taxon>
        <taxon>Bdelloidea</taxon>
        <taxon>Philodinida</taxon>
        <taxon>Philodinidae</taxon>
        <taxon>Rotaria</taxon>
    </lineage>
</organism>
<dbReference type="PROSITE" id="PS50077">
    <property type="entry name" value="HEAT_REPEAT"/>
    <property type="match status" value="1"/>
</dbReference>
<comment type="subcellular location">
    <subcellularLocation>
        <location evidence="1">Cytoplasm</location>
        <location evidence="1">Cytoskeleton</location>
    </subcellularLocation>
</comment>
<dbReference type="GO" id="GO:0051010">
    <property type="term" value="F:microtubule plus-end binding"/>
    <property type="evidence" value="ECO:0007669"/>
    <property type="project" value="InterPro"/>
</dbReference>
<keyword evidence="4" id="KW-0206">Cytoskeleton</keyword>
<evidence type="ECO:0000256" key="3">
    <source>
        <dbReference type="ARBA" id="ARBA00022737"/>
    </source>
</evidence>
<comment type="similarity">
    <text evidence="5">Belongs to the TOG/XMAP215 family.</text>
</comment>
<evidence type="ECO:0000313" key="8">
    <source>
        <dbReference type="EMBL" id="CAF4132660.1"/>
    </source>
</evidence>
<keyword evidence="2" id="KW-0963">Cytoplasm</keyword>
<dbReference type="GO" id="GO:0061863">
    <property type="term" value="F:microtubule plus end polymerase"/>
    <property type="evidence" value="ECO:0007669"/>
    <property type="project" value="InterPro"/>
</dbReference>
<protein>
    <recommendedName>
        <fullName evidence="7">TOG domain-containing protein</fullName>
    </recommendedName>
</protein>